<dbReference type="EMBL" id="JANPWB010000009">
    <property type="protein sequence ID" value="KAJ1158247.1"/>
    <property type="molecule type" value="Genomic_DNA"/>
</dbReference>
<evidence type="ECO:0000313" key="1">
    <source>
        <dbReference type="EMBL" id="KAJ1158247.1"/>
    </source>
</evidence>
<name>A0AAV7S0R9_PLEWA</name>
<proteinExistence type="predicted"/>
<dbReference type="AlphaFoldDB" id="A0AAV7S0R9"/>
<comment type="caution">
    <text evidence="1">The sequence shown here is derived from an EMBL/GenBank/DDBJ whole genome shotgun (WGS) entry which is preliminary data.</text>
</comment>
<sequence>MRLQAEAPLGSGRFEPVCVFSMIAGEKILEKNERNGVANSKEEKARLCWLGQCTVCFWKPTEEICHRYRLDNFSCSTQKHGESSCAASGKTGP</sequence>
<keyword evidence="2" id="KW-1185">Reference proteome</keyword>
<evidence type="ECO:0000313" key="2">
    <source>
        <dbReference type="Proteomes" id="UP001066276"/>
    </source>
</evidence>
<dbReference type="Proteomes" id="UP001066276">
    <property type="component" value="Chromosome 5"/>
</dbReference>
<protein>
    <submittedName>
        <fullName evidence="1">Uncharacterized protein</fullName>
    </submittedName>
</protein>
<reference evidence="1" key="1">
    <citation type="journal article" date="2022" name="bioRxiv">
        <title>Sequencing and chromosome-scale assembly of the giantPleurodeles waltlgenome.</title>
        <authorList>
            <person name="Brown T."/>
            <person name="Elewa A."/>
            <person name="Iarovenko S."/>
            <person name="Subramanian E."/>
            <person name="Araus A.J."/>
            <person name="Petzold A."/>
            <person name="Susuki M."/>
            <person name="Suzuki K.-i.T."/>
            <person name="Hayashi T."/>
            <person name="Toyoda A."/>
            <person name="Oliveira C."/>
            <person name="Osipova E."/>
            <person name="Leigh N.D."/>
            <person name="Simon A."/>
            <person name="Yun M.H."/>
        </authorList>
    </citation>
    <scope>NUCLEOTIDE SEQUENCE</scope>
    <source>
        <strain evidence="1">20211129_DDA</strain>
        <tissue evidence="1">Liver</tissue>
    </source>
</reference>
<gene>
    <name evidence="1" type="ORF">NDU88_010940</name>
</gene>
<accession>A0AAV7S0R9</accession>
<organism evidence="1 2">
    <name type="scientific">Pleurodeles waltl</name>
    <name type="common">Iberian ribbed newt</name>
    <dbReference type="NCBI Taxonomy" id="8319"/>
    <lineage>
        <taxon>Eukaryota</taxon>
        <taxon>Metazoa</taxon>
        <taxon>Chordata</taxon>
        <taxon>Craniata</taxon>
        <taxon>Vertebrata</taxon>
        <taxon>Euteleostomi</taxon>
        <taxon>Amphibia</taxon>
        <taxon>Batrachia</taxon>
        <taxon>Caudata</taxon>
        <taxon>Salamandroidea</taxon>
        <taxon>Salamandridae</taxon>
        <taxon>Pleurodelinae</taxon>
        <taxon>Pleurodeles</taxon>
    </lineage>
</organism>